<keyword evidence="3" id="KW-1185">Reference proteome</keyword>
<evidence type="ECO:0000313" key="2">
    <source>
        <dbReference type="EMBL" id="GIJ63406.1"/>
    </source>
</evidence>
<feature type="signal peptide" evidence="1">
    <location>
        <begin position="1"/>
        <end position="25"/>
    </location>
</feature>
<dbReference type="AlphaFoldDB" id="A0A8J3ZGG0"/>
<evidence type="ECO:0000313" key="3">
    <source>
        <dbReference type="Proteomes" id="UP000612585"/>
    </source>
</evidence>
<comment type="caution">
    <text evidence="2">The sequence shown here is derived from an EMBL/GenBank/DDBJ whole genome shotgun (WGS) entry which is preliminary data.</text>
</comment>
<sequence length="174" mass="18452">MKIRLVLAAVVASVASVGVAAPARADIPEPPPRPTTPGAWITGVGQFVYHEVNVEGHRITFGVAAGVTRHGTAYGVLTYRHALPDGKLLASGWADVTCVNVHGDTALVTAVEPDERSMLVNHGFYLKIIGGDRIELVQTGGDPTEPARRHCVDTADVPGINRYPVRPGHYVFGS</sequence>
<organism evidence="2 3">
    <name type="scientific">Virgisporangium aurantiacum</name>
    <dbReference type="NCBI Taxonomy" id="175570"/>
    <lineage>
        <taxon>Bacteria</taxon>
        <taxon>Bacillati</taxon>
        <taxon>Actinomycetota</taxon>
        <taxon>Actinomycetes</taxon>
        <taxon>Micromonosporales</taxon>
        <taxon>Micromonosporaceae</taxon>
        <taxon>Virgisporangium</taxon>
    </lineage>
</organism>
<feature type="chain" id="PRO_5035150651" evidence="1">
    <location>
        <begin position="26"/>
        <end position="174"/>
    </location>
</feature>
<reference evidence="2" key="1">
    <citation type="submission" date="2021-01" db="EMBL/GenBank/DDBJ databases">
        <title>Whole genome shotgun sequence of Virgisporangium aurantiacum NBRC 16421.</title>
        <authorList>
            <person name="Komaki H."/>
            <person name="Tamura T."/>
        </authorList>
    </citation>
    <scope>NUCLEOTIDE SEQUENCE</scope>
    <source>
        <strain evidence="2">NBRC 16421</strain>
    </source>
</reference>
<keyword evidence="1" id="KW-0732">Signal</keyword>
<dbReference type="EMBL" id="BOPG01000093">
    <property type="protein sequence ID" value="GIJ63406.1"/>
    <property type="molecule type" value="Genomic_DNA"/>
</dbReference>
<proteinExistence type="predicted"/>
<evidence type="ECO:0000256" key="1">
    <source>
        <dbReference type="SAM" id="SignalP"/>
    </source>
</evidence>
<name>A0A8J3ZGG0_9ACTN</name>
<accession>A0A8J3ZGG0</accession>
<dbReference type="RefSeq" id="WP_204009804.1">
    <property type="nucleotide sequence ID" value="NZ_BOPG01000093.1"/>
</dbReference>
<gene>
    <name evidence="2" type="ORF">Vau01_109220</name>
</gene>
<protein>
    <submittedName>
        <fullName evidence="2">Uncharacterized protein</fullName>
    </submittedName>
</protein>
<dbReference type="Proteomes" id="UP000612585">
    <property type="component" value="Unassembled WGS sequence"/>
</dbReference>